<evidence type="ECO:0000256" key="7">
    <source>
        <dbReference type="ARBA" id="ARBA00022741"/>
    </source>
</evidence>
<keyword evidence="10 17" id="KW-1133">Transmembrane helix</keyword>
<evidence type="ECO:0000256" key="14">
    <source>
        <dbReference type="ARBA" id="ARBA00047558"/>
    </source>
</evidence>
<dbReference type="CDD" id="cd14066">
    <property type="entry name" value="STKc_IRAK"/>
    <property type="match status" value="1"/>
</dbReference>
<evidence type="ECO:0000313" key="20">
    <source>
        <dbReference type="EMBL" id="KAK2973172.1"/>
    </source>
</evidence>
<dbReference type="GO" id="GO:0005524">
    <property type="term" value="F:ATP binding"/>
    <property type="evidence" value="ECO:0007669"/>
    <property type="project" value="UniProtKB-KW"/>
</dbReference>
<organism evidence="20 21">
    <name type="scientific">Escallonia rubra</name>
    <dbReference type="NCBI Taxonomy" id="112253"/>
    <lineage>
        <taxon>Eukaryota</taxon>
        <taxon>Viridiplantae</taxon>
        <taxon>Streptophyta</taxon>
        <taxon>Embryophyta</taxon>
        <taxon>Tracheophyta</taxon>
        <taxon>Spermatophyta</taxon>
        <taxon>Magnoliopsida</taxon>
        <taxon>eudicotyledons</taxon>
        <taxon>Gunneridae</taxon>
        <taxon>Pentapetalae</taxon>
        <taxon>asterids</taxon>
        <taxon>campanulids</taxon>
        <taxon>Escalloniales</taxon>
        <taxon>Escalloniaceae</taxon>
        <taxon>Escallonia</taxon>
    </lineage>
</organism>
<keyword evidence="11 17" id="KW-0472">Membrane</keyword>
<dbReference type="SUPFAM" id="SSF56112">
    <property type="entry name" value="Protein kinase-like (PK-like)"/>
    <property type="match status" value="1"/>
</dbReference>
<comment type="subcellular location">
    <subcellularLocation>
        <location evidence="1">Membrane</location>
        <topology evidence="1">Single-pass type I membrane protein</topology>
    </subcellularLocation>
</comment>
<dbReference type="GO" id="GO:0007166">
    <property type="term" value="P:cell surface receptor signaling pathway"/>
    <property type="evidence" value="ECO:0007669"/>
    <property type="project" value="InterPro"/>
</dbReference>
<dbReference type="GO" id="GO:0004674">
    <property type="term" value="F:protein serine/threonine kinase activity"/>
    <property type="evidence" value="ECO:0007669"/>
    <property type="project" value="UniProtKB-KW"/>
</dbReference>
<dbReference type="SMART" id="SM00220">
    <property type="entry name" value="S_TKc"/>
    <property type="match status" value="1"/>
</dbReference>
<keyword evidence="6 18" id="KW-0732">Signal</keyword>
<evidence type="ECO:0000256" key="11">
    <source>
        <dbReference type="ARBA" id="ARBA00023136"/>
    </source>
</evidence>
<evidence type="ECO:0000256" key="18">
    <source>
        <dbReference type="SAM" id="SignalP"/>
    </source>
</evidence>
<dbReference type="InterPro" id="IPR049883">
    <property type="entry name" value="NOTCH1_EGF-like"/>
</dbReference>
<keyword evidence="4" id="KW-0808">Transferase</keyword>
<dbReference type="FunFam" id="1.10.510.10:FF:000084">
    <property type="entry name" value="Wall-associated receptor kinase 2"/>
    <property type="match status" value="1"/>
</dbReference>
<keyword evidence="5 17" id="KW-0812">Transmembrane</keyword>
<comment type="catalytic activity">
    <reaction evidence="15">
        <text>L-threonyl-[protein] + ATP = O-phospho-L-threonyl-[protein] + ADP + H(+)</text>
        <dbReference type="Rhea" id="RHEA:46608"/>
        <dbReference type="Rhea" id="RHEA-COMP:11060"/>
        <dbReference type="Rhea" id="RHEA-COMP:11605"/>
        <dbReference type="ChEBI" id="CHEBI:15378"/>
        <dbReference type="ChEBI" id="CHEBI:30013"/>
        <dbReference type="ChEBI" id="CHEBI:30616"/>
        <dbReference type="ChEBI" id="CHEBI:61977"/>
        <dbReference type="ChEBI" id="CHEBI:456216"/>
    </reaction>
</comment>
<dbReference type="FunFam" id="3.30.200.20:FF:000043">
    <property type="entry name" value="Wall-associated receptor kinase 2"/>
    <property type="match status" value="1"/>
</dbReference>
<comment type="catalytic activity">
    <reaction evidence="14">
        <text>L-seryl-[protein] + ATP = O-phospho-L-seryl-[protein] + ADP + H(+)</text>
        <dbReference type="Rhea" id="RHEA:17989"/>
        <dbReference type="Rhea" id="RHEA-COMP:9863"/>
        <dbReference type="Rhea" id="RHEA-COMP:11604"/>
        <dbReference type="ChEBI" id="CHEBI:15378"/>
        <dbReference type="ChEBI" id="CHEBI:29999"/>
        <dbReference type="ChEBI" id="CHEBI:30616"/>
        <dbReference type="ChEBI" id="CHEBI:83421"/>
        <dbReference type="ChEBI" id="CHEBI:456216"/>
    </reaction>
</comment>
<evidence type="ECO:0000256" key="13">
    <source>
        <dbReference type="ARBA" id="ARBA00023180"/>
    </source>
</evidence>
<dbReference type="GO" id="GO:0005886">
    <property type="term" value="C:plasma membrane"/>
    <property type="evidence" value="ECO:0007669"/>
    <property type="project" value="TreeGrafter"/>
</dbReference>
<feature type="signal peptide" evidence="18">
    <location>
        <begin position="1"/>
        <end position="22"/>
    </location>
</feature>
<keyword evidence="12" id="KW-1015">Disulfide bond</keyword>
<feature type="chain" id="PRO_5041654253" description="Protein kinase domain-containing protein" evidence="18">
    <location>
        <begin position="23"/>
        <end position="1009"/>
    </location>
</feature>
<dbReference type="Gene3D" id="3.30.200.20">
    <property type="entry name" value="Phosphorylase Kinase, domain 1"/>
    <property type="match status" value="1"/>
</dbReference>
<feature type="region of interest" description="Disordered" evidence="16">
    <location>
        <begin position="987"/>
        <end position="1009"/>
    </location>
</feature>
<keyword evidence="13" id="KW-0325">Glycoprotein</keyword>
<dbReference type="SMART" id="SM00179">
    <property type="entry name" value="EGF_CA"/>
    <property type="match status" value="2"/>
</dbReference>
<keyword evidence="9" id="KW-0067">ATP-binding</keyword>
<feature type="transmembrane region" description="Helical" evidence="17">
    <location>
        <begin position="608"/>
        <end position="630"/>
    </location>
</feature>
<feature type="compositionally biased region" description="Polar residues" evidence="16">
    <location>
        <begin position="987"/>
        <end position="1001"/>
    </location>
</feature>
<dbReference type="SUPFAM" id="SSF57196">
    <property type="entry name" value="EGF/Laminin"/>
    <property type="match status" value="1"/>
</dbReference>
<keyword evidence="21" id="KW-1185">Reference proteome</keyword>
<dbReference type="PANTHER" id="PTHR27005">
    <property type="entry name" value="WALL-ASSOCIATED RECEPTOR KINASE-LIKE 21"/>
    <property type="match status" value="1"/>
</dbReference>
<evidence type="ECO:0000256" key="17">
    <source>
        <dbReference type="SAM" id="Phobius"/>
    </source>
</evidence>
<dbReference type="InterPro" id="IPR008271">
    <property type="entry name" value="Ser/Thr_kinase_AS"/>
</dbReference>
<dbReference type="InterPro" id="IPR025287">
    <property type="entry name" value="WAK_GUB"/>
</dbReference>
<dbReference type="EMBL" id="JAVXUO010002441">
    <property type="protein sequence ID" value="KAK2973172.1"/>
    <property type="molecule type" value="Genomic_DNA"/>
</dbReference>
<evidence type="ECO:0000256" key="3">
    <source>
        <dbReference type="ARBA" id="ARBA00022536"/>
    </source>
</evidence>
<dbReference type="Gene3D" id="2.10.25.10">
    <property type="entry name" value="Laminin"/>
    <property type="match status" value="2"/>
</dbReference>
<evidence type="ECO:0000313" key="21">
    <source>
        <dbReference type="Proteomes" id="UP001187471"/>
    </source>
</evidence>
<comment type="caution">
    <text evidence="20">The sequence shown here is derived from an EMBL/GenBank/DDBJ whole genome shotgun (WGS) entry which is preliminary data.</text>
</comment>
<dbReference type="PANTHER" id="PTHR27005:SF515">
    <property type="entry name" value="WALL-ASSOCIATED RECEPTOR KINASE-LIKE 10-RELATED"/>
    <property type="match status" value="1"/>
</dbReference>
<evidence type="ECO:0000256" key="4">
    <source>
        <dbReference type="ARBA" id="ARBA00022679"/>
    </source>
</evidence>
<evidence type="ECO:0000256" key="2">
    <source>
        <dbReference type="ARBA" id="ARBA00022527"/>
    </source>
</evidence>
<gene>
    <name evidence="20" type="ORF">RJ640_009802</name>
</gene>
<name>A0AA88UFE3_9ASTE</name>
<dbReference type="AlphaFoldDB" id="A0AA88UFE3"/>
<dbReference type="Pfam" id="PF13947">
    <property type="entry name" value="GUB_WAK_bind"/>
    <property type="match status" value="2"/>
</dbReference>
<dbReference type="Pfam" id="PF00069">
    <property type="entry name" value="Pkinase"/>
    <property type="match status" value="1"/>
</dbReference>
<evidence type="ECO:0000256" key="1">
    <source>
        <dbReference type="ARBA" id="ARBA00004479"/>
    </source>
</evidence>
<evidence type="ECO:0000256" key="6">
    <source>
        <dbReference type="ARBA" id="ARBA00022729"/>
    </source>
</evidence>
<dbReference type="Pfam" id="PF08488">
    <property type="entry name" value="WAK"/>
    <property type="match status" value="1"/>
</dbReference>
<evidence type="ECO:0000256" key="9">
    <source>
        <dbReference type="ARBA" id="ARBA00022840"/>
    </source>
</evidence>
<dbReference type="CDD" id="cd00054">
    <property type="entry name" value="EGF_CA"/>
    <property type="match status" value="1"/>
</dbReference>
<dbReference type="Proteomes" id="UP001187471">
    <property type="component" value="Unassembled WGS sequence"/>
</dbReference>
<keyword evidence="3" id="KW-0245">EGF-like domain</keyword>
<keyword evidence="7" id="KW-0547">Nucleotide-binding</keyword>
<dbReference type="InterPro" id="IPR001881">
    <property type="entry name" value="EGF-like_Ca-bd_dom"/>
</dbReference>
<evidence type="ECO:0000259" key="19">
    <source>
        <dbReference type="PROSITE" id="PS50011"/>
    </source>
</evidence>
<dbReference type="PROSITE" id="PS50011">
    <property type="entry name" value="PROTEIN_KINASE_DOM"/>
    <property type="match status" value="1"/>
</dbReference>
<keyword evidence="2" id="KW-0723">Serine/threonine-protein kinase</keyword>
<evidence type="ECO:0000256" key="8">
    <source>
        <dbReference type="ARBA" id="ARBA00022777"/>
    </source>
</evidence>
<dbReference type="InterPro" id="IPR000719">
    <property type="entry name" value="Prot_kinase_dom"/>
</dbReference>
<reference evidence="20" key="1">
    <citation type="submission" date="2022-12" db="EMBL/GenBank/DDBJ databases">
        <title>Draft genome assemblies for two species of Escallonia (Escalloniales).</title>
        <authorList>
            <person name="Chanderbali A."/>
            <person name="Dervinis C."/>
            <person name="Anghel I."/>
            <person name="Soltis D."/>
            <person name="Soltis P."/>
            <person name="Zapata F."/>
        </authorList>
    </citation>
    <scope>NUCLEOTIDE SEQUENCE</scope>
    <source>
        <strain evidence="20">UCBG92.1500</strain>
        <tissue evidence="20">Leaf</tissue>
    </source>
</reference>
<dbReference type="InterPro" id="IPR011009">
    <property type="entry name" value="Kinase-like_dom_sf"/>
</dbReference>
<evidence type="ECO:0000256" key="5">
    <source>
        <dbReference type="ARBA" id="ARBA00022692"/>
    </source>
</evidence>
<dbReference type="Pfam" id="PF07645">
    <property type="entry name" value="EGF_CA"/>
    <property type="match status" value="2"/>
</dbReference>
<evidence type="ECO:0000256" key="16">
    <source>
        <dbReference type="SAM" id="MobiDB-lite"/>
    </source>
</evidence>
<evidence type="ECO:0000256" key="12">
    <source>
        <dbReference type="ARBA" id="ARBA00023157"/>
    </source>
</evidence>
<proteinExistence type="predicted"/>
<dbReference type="InterPro" id="IPR045274">
    <property type="entry name" value="WAK-like"/>
</dbReference>
<dbReference type="GO" id="GO:0030247">
    <property type="term" value="F:polysaccharide binding"/>
    <property type="evidence" value="ECO:0007669"/>
    <property type="project" value="InterPro"/>
</dbReference>
<sequence>MIMQLVHRVVLALLLIQATAHALSLAKPGCQERCGNVVIPYPFGVGADCSSNETFTIACNSSFSPAKPFLNAINMEVLEISLQGTIRVNNPISTSNCPNRPDSTLKMDMSKTPFLFSDSQSKFTAMGCNNLALINGKDVETGGCTSFCNSSWRPSTCYGINCCQTRIPPSLKVIDVSLTSIYSNNGVESCKRAFMVEQDWFANLTNPFDVHFMENVPVVLDWTANATCKNFTERYIKDQYETVCACDWGREGNPYLVNGCQDIDECADGSAKCTYPNVCVNALGGYGCFPPKKSSKKDRAAIIELHAEMDARWVPRIMLVLWLIKATTQAASLAKPGCQEKCGDLTVPFPFGIGANCSGDEGYAISCDTTFSPAKAFINSINLEVLEISLANGSLRVNSPVLTSNCSDRPNSVLDVDLSASPFSFSDTDNRFTAMGCNNLALINRQATTIGGCMSFCNITSRDNTCYGINCCQTRIPPFLKFINASLGSIDMNNDQIGCKSFGAFNYSATNSSRSLCKAQAFCANQSLCSCNPGYDGNPYLPDGCQDVDECASSLYANACPGTGCVNTNGSYFCACPDGYTYRADLTFSGSVRSYMCYKQASGNTRKMAIIGTSAGLGLLLLLVGIWWLYKIMKKRKKVKLKEKFFKRNGGLLLRQQMSSGDANAENTKLFTSKELGKATDHYNENRILGQGGQGTVYKGMLTDGRIVAVKKSKIEDEGQLKYFINEVVILSQINHRNVVKLHGWCLETEVPLLVYEFIPNGTLYQYIHDKSEEFPLSWFMRLRIATEVAAALSYLHSAASMPIYHRDIKSTNILLDEKYRAKVADFGTSRSVSVDQTHLTTRVQGTFGYLDPEYFQSSQYTEKSDVYSFGVVLIELLTGQKPILSTGSEEGRSLATHFIMAMEENRLFDILDPRIEKQGRKEDIMGVASLARRCMNLNGRNRPTMKEVAMELEGIRMSNAAPTPQQTYEEVAYSINEPFGPWDTATLTASPAESNISPSSDAKPLLVD</sequence>
<dbReference type="PROSITE" id="PS00108">
    <property type="entry name" value="PROTEIN_KINASE_ST"/>
    <property type="match status" value="1"/>
</dbReference>
<protein>
    <recommendedName>
        <fullName evidence="19">Protein kinase domain-containing protein</fullName>
    </recommendedName>
</protein>
<dbReference type="PROSITE" id="PS01187">
    <property type="entry name" value="EGF_CA"/>
    <property type="match status" value="2"/>
</dbReference>
<dbReference type="InterPro" id="IPR013695">
    <property type="entry name" value="WAK"/>
</dbReference>
<dbReference type="GO" id="GO:0005509">
    <property type="term" value="F:calcium ion binding"/>
    <property type="evidence" value="ECO:0007669"/>
    <property type="project" value="InterPro"/>
</dbReference>
<dbReference type="Gene3D" id="1.10.510.10">
    <property type="entry name" value="Transferase(Phosphotransferase) domain 1"/>
    <property type="match status" value="1"/>
</dbReference>
<evidence type="ECO:0000256" key="15">
    <source>
        <dbReference type="ARBA" id="ARBA00047951"/>
    </source>
</evidence>
<evidence type="ECO:0000256" key="10">
    <source>
        <dbReference type="ARBA" id="ARBA00022989"/>
    </source>
</evidence>
<accession>A0AA88UFE3</accession>
<keyword evidence="8" id="KW-0418">Kinase</keyword>
<feature type="domain" description="Protein kinase" evidence="19">
    <location>
        <begin position="683"/>
        <end position="956"/>
    </location>
</feature>
<dbReference type="InterPro" id="IPR018097">
    <property type="entry name" value="EGF_Ca-bd_CS"/>
</dbReference>